<comment type="caution">
    <text evidence="2">The sequence shown here is derived from an EMBL/GenBank/DDBJ whole genome shotgun (WGS) entry which is preliminary data.</text>
</comment>
<sequence length="180" mass="19634">MLTTSLFFSLVQGARWLSALAVANAALLAGALLTACALPSQAASGEATPRHVRVVASQFHAQCPLAGKRRTVLNIDSQKEWDSTLPDSTIEAAAGRKVHWSRQQVLLYATAPGKHDVRLTSPARGLMLSGGVLYWPVDEQVDTATKARGSRSCLITIVTPRSYWQRIKVIDPDQMRRRAD</sequence>
<accession>A0A318H410</accession>
<dbReference type="OrthoDB" id="9154630at2"/>
<feature type="signal peptide" evidence="1">
    <location>
        <begin position="1"/>
        <end position="42"/>
    </location>
</feature>
<dbReference type="AlphaFoldDB" id="A0A318H410"/>
<dbReference type="EMBL" id="QJJS01000018">
    <property type="protein sequence ID" value="PXW93680.1"/>
    <property type="molecule type" value="Genomic_DNA"/>
</dbReference>
<organism evidence="2 3">
    <name type="scientific">Sphaerotilus hippei</name>
    <dbReference type="NCBI Taxonomy" id="744406"/>
    <lineage>
        <taxon>Bacteria</taxon>
        <taxon>Pseudomonadati</taxon>
        <taxon>Pseudomonadota</taxon>
        <taxon>Betaproteobacteria</taxon>
        <taxon>Burkholderiales</taxon>
        <taxon>Sphaerotilaceae</taxon>
        <taxon>Sphaerotilus</taxon>
    </lineage>
</organism>
<gene>
    <name evidence="2" type="ORF">C7444_11849</name>
</gene>
<proteinExistence type="predicted"/>
<protein>
    <submittedName>
        <fullName evidence="2">Uncharacterized protein</fullName>
    </submittedName>
</protein>
<name>A0A318H410_9BURK</name>
<keyword evidence="3" id="KW-1185">Reference proteome</keyword>
<dbReference type="Proteomes" id="UP000247811">
    <property type="component" value="Unassembled WGS sequence"/>
</dbReference>
<keyword evidence="1" id="KW-0732">Signal</keyword>
<evidence type="ECO:0000313" key="3">
    <source>
        <dbReference type="Proteomes" id="UP000247811"/>
    </source>
</evidence>
<reference evidence="2 3" key="1">
    <citation type="submission" date="2018-05" db="EMBL/GenBank/DDBJ databases">
        <title>Genomic Encyclopedia of Type Strains, Phase IV (KMG-IV): sequencing the most valuable type-strain genomes for metagenomic binning, comparative biology and taxonomic classification.</title>
        <authorList>
            <person name="Goeker M."/>
        </authorList>
    </citation>
    <scope>NUCLEOTIDE SEQUENCE [LARGE SCALE GENOMIC DNA]</scope>
    <source>
        <strain evidence="2 3">DSM 566</strain>
    </source>
</reference>
<evidence type="ECO:0000313" key="2">
    <source>
        <dbReference type="EMBL" id="PXW93680.1"/>
    </source>
</evidence>
<feature type="chain" id="PRO_5016364184" evidence="1">
    <location>
        <begin position="43"/>
        <end position="180"/>
    </location>
</feature>
<dbReference type="RefSeq" id="WP_110401940.1">
    <property type="nucleotide sequence ID" value="NZ_QJJS01000018.1"/>
</dbReference>
<evidence type="ECO:0000256" key="1">
    <source>
        <dbReference type="SAM" id="SignalP"/>
    </source>
</evidence>